<comment type="subcellular location">
    <subcellularLocation>
        <location evidence="8">Cell inner membrane</location>
        <topology evidence="8">Multi-pass membrane protein</topology>
    </subcellularLocation>
    <subcellularLocation>
        <location evidence="1">Cell membrane</location>
        <topology evidence="1">Multi-pass membrane protein</topology>
    </subcellularLocation>
</comment>
<feature type="transmembrane region" description="Helical" evidence="8">
    <location>
        <begin position="250"/>
        <end position="270"/>
    </location>
</feature>
<dbReference type="PANTHER" id="PTHR23502:SF132">
    <property type="entry name" value="POLYAMINE TRANSPORTER 2-RELATED"/>
    <property type="match status" value="1"/>
</dbReference>
<dbReference type="NCBIfam" id="NF008314">
    <property type="entry name" value="PRK11102.1"/>
    <property type="match status" value="1"/>
</dbReference>
<dbReference type="AlphaFoldDB" id="A0A5P2HEA6"/>
<evidence type="ECO:0000256" key="3">
    <source>
        <dbReference type="ARBA" id="ARBA00022448"/>
    </source>
</evidence>
<feature type="transmembrane region" description="Helical" evidence="8">
    <location>
        <begin position="103"/>
        <end position="123"/>
    </location>
</feature>
<dbReference type="PANTHER" id="PTHR23502">
    <property type="entry name" value="MAJOR FACILITATOR SUPERFAMILY"/>
    <property type="match status" value="1"/>
</dbReference>
<organism evidence="10 11">
    <name type="scientific">Cupriavidus pauculus</name>
    <dbReference type="NCBI Taxonomy" id="82633"/>
    <lineage>
        <taxon>Bacteria</taxon>
        <taxon>Pseudomonadati</taxon>
        <taxon>Pseudomonadota</taxon>
        <taxon>Betaproteobacteria</taxon>
        <taxon>Burkholderiales</taxon>
        <taxon>Burkholderiaceae</taxon>
        <taxon>Cupriavidus</taxon>
    </lineage>
</organism>
<feature type="transmembrane region" description="Helical" evidence="8">
    <location>
        <begin position="372"/>
        <end position="392"/>
    </location>
</feature>
<feature type="transmembrane region" description="Helical" evidence="8">
    <location>
        <begin position="38"/>
        <end position="57"/>
    </location>
</feature>
<protein>
    <recommendedName>
        <fullName evidence="8">Bcr/CflA family efflux transporter</fullName>
    </recommendedName>
</protein>
<feature type="transmembrane region" description="Helical" evidence="8">
    <location>
        <begin position="129"/>
        <end position="150"/>
    </location>
</feature>
<feature type="transmembrane region" description="Helical" evidence="8">
    <location>
        <begin position="336"/>
        <end position="360"/>
    </location>
</feature>
<dbReference type="GO" id="GO:1990961">
    <property type="term" value="P:xenobiotic detoxification by transmembrane export across the plasma membrane"/>
    <property type="evidence" value="ECO:0007669"/>
    <property type="project" value="InterPro"/>
</dbReference>
<dbReference type="PROSITE" id="PS50850">
    <property type="entry name" value="MFS"/>
    <property type="match status" value="1"/>
</dbReference>
<evidence type="ECO:0000256" key="8">
    <source>
        <dbReference type="RuleBase" id="RU365088"/>
    </source>
</evidence>
<dbReference type="GO" id="GO:0042910">
    <property type="term" value="F:xenobiotic transmembrane transporter activity"/>
    <property type="evidence" value="ECO:0007669"/>
    <property type="project" value="InterPro"/>
</dbReference>
<dbReference type="InterPro" id="IPR011701">
    <property type="entry name" value="MFS"/>
</dbReference>
<feature type="transmembrane region" description="Helical" evidence="8">
    <location>
        <begin position="162"/>
        <end position="180"/>
    </location>
</feature>
<keyword evidence="6 8" id="KW-1133">Transmembrane helix</keyword>
<feature type="transmembrane region" description="Helical" evidence="8">
    <location>
        <begin position="276"/>
        <end position="295"/>
    </location>
</feature>
<dbReference type="InterPro" id="IPR036259">
    <property type="entry name" value="MFS_trans_sf"/>
</dbReference>
<name>A0A5P2HEA6_9BURK</name>
<dbReference type="EMBL" id="CP044067">
    <property type="protein sequence ID" value="QET05360.1"/>
    <property type="molecule type" value="Genomic_DNA"/>
</dbReference>
<accession>A0A5P2HEA6</accession>
<dbReference type="CDD" id="cd17320">
    <property type="entry name" value="MFS_MdfA_MDR_like"/>
    <property type="match status" value="1"/>
</dbReference>
<dbReference type="NCBIfam" id="TIGR00710">
    <property type="entry name" value="efflux_Bcr_CflA"/>
    <property type="match status" value="1"/>
</dbReference>
<evidence type="ECO:0000256" key="5">
    <source>
        <dbReference type="ARBA" id="ARBA00022692"/>
    </source>
</evidence>
<dbReference type="Gene3D" id="1.20.1720.10">
    <property type="entry name" value="Multidrug resistance protein D"/>
    <property type="match status" value="1"/>
</dbReference>
<dbReference type="GO" id="GO:0015385">
    <property type="term" value="F:sodium:proton antiporter activity"/>
    <property type="evidence" value="ECO:0007669"/>
    <property type="project" value="TreeGrafter"/>
</dbReference>
<gene>
    <name evidence="10" type="ORF">FOB72_25425</name>
</gene>
<dbReference type="Pfam" id="PF07690">
    <property type="entry name" value="MFS_1"/>
    <property type="match status" value="1"/>
</dbReference>
<keyword evidence="5 8" id="KW-0812">Transmembrane</keyword>
<dbReference type="OrthoDB" id="9814303at2"/>
<evidence type="ECO:0000259" key="9">
    <source>
        <dbReference type="PROSITE" id="PS50850"/>
    </source>
</evidence>
<dbReference type="InterPro" id="IPR004812">
    <property type="entry name" value="Efflux_drug-R_Bcr/CmlA"/>
</dbReference>
<evidence type="ECO:0000313" key="10">
    <source>
        <dbReference type="EMBL" id="QET05360.1"/>
    </source>
</evidence>
<keyword evidence="7 8" id="KW-0472">Membrane</keyword>
<evidence type="ECO:0000256" key="2">
    <source>
        <dbReference type="ARBA" id="ARBA00006236"/>
    </source>
</evidence>
<dbReference type="Proteomes" id="UP000322822">
    <property type="component" value="Chromosome 2"/>
</dbReference>
<evidence type="ECO:0000256" key="1">
    <source>
        <dbReference type="ARBA" id="ARBA00004651"/>
    </source>
</evidence>
<feature type="transmembrane region" description="Helical" evidence="8">
    <location>
        <begin position="192"/>
        <end position="211"/>
    </location>
</feature>
<evidence type="ECO:0000313" key="11">
    <source>
        <dbReference type="Proteomes" id="UP000322822"/>
    </source>
</evidence>
<reference evidence="10 11" key="1">
    <citation type="submission" date="2019-09" db="EMBL/GenBank/DDBJ databases">
        <title>FDA dAtabase for Regulatory Grade micrObial Sequences (FDA-ARGOS): Supporting development and validation of Infectious Disease Dx tests.</title>
        <authorList>
            <person name="Sciortino C."/>
            <person name="Tallon L."/>
            <person name="Sadzewicz L."/>
            <person name="Vavikolanu K."/>
            <person name="Mehta A."/>
            <person name="Aluvathingal J."/>
            <person name="Nadendla S."/>
            <person name="Nandy P."/>
            <person name="Geyer C."/>
            <person name="Yan Y."/>
            <person name="Sichtig H."/>
        </authorList>
    </citation>
    <scope>NUCLEOTIDE SEQUENCE [LARGE SCALE GENOMIC DNA]</scope>
    <source>
        <strain evidence="10 11">FDAARGOS_664</strain>
    </source>
</reference>
<feature type="transmembrane region" description="Helical" evidence="8">
    <location>
        <begin position="307"/>
        <end position="324"/>
    </location>
</feature>
<comment type="similarity">
    <text evidence="2 8">Belongs to the major facilitator superfamily. Bcr/CmlA family.</text>
</comment>
<evidence type="ECO:0000256" key="7">
    <source>
        <dbReference type="ARBA" id="ARBA00023136"/>
    </source>
</evidence>
<evidence type="ECO:0000256" key="4">
    <source>
        <dbReference type="ARBA" id="ARBA00022475"/>
    </source>
</evidence>
<sequence length="429" mass="45385">MQPCPPTPTATPVAPAPPSAAAPVTPVAPVTASNPLRLMLILSALMSFASISTDMYLPALPAIARELHASAASIELTLSAFLIGFTAGQLLWGPIADRRGRRLPIVAGLVLFVIGSAGCALSDTVWQMMGWRVVQALGASVGPVLARAMVRDLYAREDGARMLSTLILIMGIAPLAGPLLGGQILSFWNWQGIFWTLVIVGLLTIGALRFLPETLPPARRVTTPLRYVLKDYVALAQDARLIGYGLSGGFYYAGAYAFVIGTPFAYIEYYHVSPQMYGLLFGFNVLGMMAANFLNARLLRAIGSARLFHLGTWMLALSGIVLALDARFGWGGLPGLVLPLFFYMSMNGFIVANSVAGALAAFPHKAGSASSLLGAMHYGSGILSAALVGWCADGTPWTMAWIMGVSGVGSLVTSIVSTRIHTRRALKAS</sequence>
<feature type="domain" description="Major facilitator superfamily (MFS) profile" evidence="9">
    <location>
        <begin position="36"/>
        <end position="425"/>
    </location>
</feature>
<dbReference type="SUPFAM" id="SSF103473">
    <property type="entry name" value="MFS general substrate transporter"/>
    <property type="match status" value="1"/>
</dbReference>
<proteinExistence type="inferred from homology"/>
<dbReference type="FunFam" id="1.20.1720.10:FF:000005">
    <property type="entry name" value="Bcr/CflA family efflux transporter"/>
    <property type="match status" value="1"/>
</dbReference>
<keyword evidence="4" id="KW-1003">Cell membrane</keyword>
<evidence type="ECO:0000256" key="6">
    <source>
        <dbReference type="ARBA" id="ARBA00022989"/>
    </source>
</evidence>
<keyword evidence="3 8" id="KW-0813">Transport</keyword>
<feature type="transmembrane region" description="Helical" evidence="8">
    <location>
        <begin position="398"/>
        <end position="417"/>
    </location>
</feature>
<dbReference type="GO" id="GO:0005886">
    <property type="term" value="C:plasma membrane"/>
    <property type="evidence" value="ECO:0007669"/>
    <property type="project" value="UniProtKB-SubCell"/>
</dbReference>
<feature type="transmembrane region" description="Helical" evidence="8">
    <location>
        <begin position="69"/>
        <end position="91"/>
    </location>
</feature>
<keyword evidence="8" id="KW-0997">Cell inner membrane</keyword>
<dbReference type="InterPro" id="IPR020846">
    <property type="entry name" value="MFS_dom"/>
</dbReference>